<dbReference type="OrthoDB" id="5978656at2759"/>
<organism evidence="4 5">
    <name type="scientific">Rhamnella rubrinervis</name>
    <dbReference type="NCBI Taxonomy" id="2594499"/>
    <lineage>
        <taxon>Eukaryota</taxon>
        <taxon>Viridiplantae</taxon>
        <taxon>Streptophyta</taxon>
        <taxon>Embryophyta</taxon>
        <taxon>Tracheophyta</taxon>
        <taxon>Spermatophyta</taxon>
        <taxon>Magnoliopsida</taxon>
        <taxon>eudicotyledons</taxon>
        <taxon>Gunneridae</taxon>
        <taxon>Pentapetalae</taxon>
        <taxon>rosids</taxon>
        <taxon>fabids</taxon>
        <taxon>Rosales</taxon>
        <taxon>Rhamnaceae</taxon>
        <taxon>rhamnoid group</taxon>
        <taxon>Rhamneae</taxon>
        <taxon>Rhamnella</taxon>
    </lineage>
</organism>
<evidence type="ECO:0000256" key="2">
    <source>
        <dbReference type="ARBA" id="ARBA00022898"/>
    </source>
</evidence>
<dbReference type="InterPro" id="IPR015421">
    <property type="entry name" value="PyrdxlP-dep_Trfase_major"/>
</dbReference>
<keyword evidence="2" id="KW-0663">Pyridoxal phosphate</keyword>
<dbReference type="InterPro" id="IPR052357">
    <property type="entry name" value="Orn_Lys_Arg_decarboxylase-I"/>
</dbReference>
<feature type="domain" description="Orn/Lys/Arg decarboxylases family 1 pyridoxal-P attachment site" evidence="3">
    <location>
        <begin position="154"/>
        <end position="311"/>
    </location>
</feature>
<dbReference type="SUPFAM" id="SSF53383">
    <property type="entry name" value="PLP-dependent transferases"/>
    <property type="match status" value="1"/>
</dbReference>
<gene>
    <name evidence="4" type="ORF">FNV43_RR22568</name>
</gene>
<dbReference type="Gene3D" id="3.40.640.10">
    <property type="entry name" value="Type I PLP-dependent aspartate aminotransferase-like (Major domain)"/>
    <property type="match status" value="1"/>
</dbReference>
<dbReference type="GO" id="GO:0003824">
    <property type="term" value="F:catalytic activity"/>
    <property type="evidence" value="ECO:0007669"/>
    <property type="project" value="InterPro"/>
</dbReference>
<dbReference type="PANTHER" id="PTHR43277">
    <property type="entry name" value="ARGININE DECARBOXYLASE"/>
    <property type="match status" value="1"/>
</dbReference>
<comment type="cofactor">
    <cofactor evidence="1">
        <name>pyridoxal 5'-phosphate</name>
        <dbReference type="ChEBI" id="CHEBI:597326"/>
    </cofactor>
</comment>
<dbReference type="AlphaFoldDB" id="A0A8K0DWF5"/>
<keyword evidence="5" id="KW-1185">Reference proteome</keyword>
<dbReference type="EMBL" id="VOIH02000010">
    <property type="protein sequence ID" value="KAF3435479.1"/>
    <property type="molecule type" value="Genomic_DNA"/>
</dbReference>
<comment type="caution">
    <text evidence="4">The sequence shown here is derived from an EMBL/GenBank/DDBJ whole genome shotgun (WGS) entry which is preliminary data.</text>
</comment>
<reference evidence="4" key="1">
    <citation type="submission" date="2020-03" db="EMBL/GenBank/DDBJ databases">
        <title>A high-quality chromosome-level genome assembly of a woody plant with both climbing and erect habits, Rhamnella rubrinervis.</title>
        <authorList>
            <person name="Lu Z."/>
            <person name="Yang Y."/>
            <person name="Zhu X."/>
            <person name="Sun Y."/>
        </authorList>
    </citation>
    <scope>NUCLEOTIDE SEQUENCE</scope>
    <source>
        <strain evidence="4">BYM</strain>
        <tissue evidence="4">Leaf</tissue>
    </source>
</reference>
<proteinExistence type="predicted"/>
<evidence type="ECO:0000256" key="1">
    <source>
        <dbReference type="ARBA" id="ARBA00001933"/>
    </source>
</evidence>
<protein>
    <recommendedName>
        <fullName evidence="3">Orn/Lys/Arg decarboxylases family 1 pyridoxal-P attachment site domain-containing protein</fullName>
    </recommendedName>
</protein>
<dbReference type="InterPro" id="IPR015424">
    <property type="entry name" value="PyrdxlP-dep_Trfase"/>
</dbReference>
<accession>A0A8K0DWF5</accession>
<dbReference type="Proteomes" id="UP000796880">
    <property type="component" value="Unassembled WGS sequence"/>
</dbReference>
<feature type="domain" description="Orn/Lys/Arg decarboxylases family 1 pyridoxal-P attachment site" evidence="3">
    <location>
        <begin position="41"/>
        <end position="150"/>
    </location>
</feature>
<sequence length="438" mass="47651">MYCSVLDAKDKVLEYKMSQQDEEDKHELPPLIIAMKTSAETNPGHSRGRAAPSSLTQLIGVKPFIYDFAALPELDSFFFPKGPILDAQKQAAKVFGSLETWFLIGGTTCGIQAAIMATYSPGDILILRRNSHSSAISALVLAGAAPKYIIVETAIRELEMEGKKPVAVFVTSPTYHGICSNLSEISRLCHSKGNIPLIVDEARGAHLGFYPHLPCSALKQGADLVVQSTHKGLSSLTKSSMLHMSGNIIDREMICRCLQTLPSTSPSCLLLASLVATPSKLSETPKSIFEEAVKLAVEAKDVIKKLPGYEANKMLYRDHDIICELAGSRYVTLVINLGTCREHVERLVSVIKHLVISSQAFVHGGDDDDKAARRVAHGGETITERALDYLLSVRRKGGIISGASDHQFSSVLVCKLQYVWSGASNSYASISHMHTRTD</sequence>
<dbReference type="InterPro" id="IPR000310">
    <property type="entry name" value="Orn/Lys/Arg_deCO2ase_major_dom"/>
</dbReference>
<evidence type="ECO:0000313" key="4">
    <source>
        <dbReference type="EMBL" id="KAF3435479.1"/>
    </source>
</evidence>
<dbReference type="PANTHER" id="PTHR43277:SF4">
    <property type="entry name" value="ARGININE DECARBOXYLASE"/>
    <property type="match status" value="1"/>
</dbReference>
<name>A0A8K0DWF5_9ROSA</name>
<dbReference type="Pfam" id="PF01276">
    <property type="entry name" value="OKR_DC_1"/>
    <property type="match status" value="2"/>
</dbReference>
<evidence type="ECO:0000259" key="3">
    <source>
        <dbReference type="Pfam" id="PF01276"/>
    </source>
</evidence>
<evidence type="ECO:0000313" key="5">
    <source>
        <dbReference type="Proteomes" id="UP000796880"/>
    </source>
</evidence>